<proteinExistence type="predicted"/>
<evidence type="ECO:0000256" key="1">
    <source>
        <dbReference type="SAM" id="MobiDB-lite"/>
    </source>
</evidence>
<dbReference type="OrthoDB" id="3482689at2"/>
<protein>
    <submittedName>
        <fullName evidence="2">Uncharacterized protein</fullName>
    </submittedName>
</protein>
<dbReference type="EMBL" id="WEGH01000005">
    <property type="protein sequence ID" value="MQY08746.1"/>
    <property type="molecule type" value="Genomic_DNA"/>
</dbReference>
<accession>A0A7K0C5Y3</accession>
<name>A0A7K0C5Y3_9ACTN</name>
<evidence type="ECO:0000313" key="2">
    <source>
        <dbReference type="EMBL" id="MQY08746.1"/>
    </source>
</evidence>
<evidence type="ECO:0000313" key="3">
    <source>
        <dbReference type="Proteomes" id="UP000487268"/>
    </source>
</evidence>
<feature type="region of interest" description="Disordered" evidence="1">
    <location>
        <begin position="52"/>
        <end position="87"/>
    </location>
</feature>
<dbReference type="AlphaFoldDB" id="A0A7K0C5Y3"/>
<comment type="caution">
    <text evidence="2">The sequence shown here is derived from an EMBL/GenBank/DDBJ whole genome shotgun (WGS) entry which is preliminary data.</text>
</comment>
<organism evidence="2 3">
    <name type="scientific">Actinomadura macrotermitis</name>
    <dbReference type="NCBI Taxonomy" id="2585200"/>
    <lineage>
        <taxon>Bacteria</taxon>
        <taxon>Bacillati</taxon>
        <taxon>Actinomycetota</taxon>
        <taxon>Actinomycetes</taxon>
        <taxon>Streptosporangiales</taxon>
        <taxon>Thermomonosporaceae</taxon>
        <taxon>Actinomadura</taxon>
    </lineage>
</organism>
<gene>
    <name evidence="2" type="ORF">ACRB68_68550</name>
</gene>
<reference evidence="2 3" key="1">
    <citation type="submission" date="2019-10" db="EMBL/GenBank/DDBJ databases">
        <title>Actinomadura rubteroloni sp. nov. and Actinomadura macrotermitis sp. nov., isolated from the gut of fungus growing-termite Macrotermes natalensis.</title>
        <authorList>
            <person name="Benndorf R."/>
            <person name="Martin K."/>
            <person name="Kuefner M."/>
            <person name="De Beer W."/>
            <person name="Kaster A.-K."/>
            <person name="Vollmers J."/>
            <person name="Poulsen M."/>
            <person name="Beemelmanns C."/>
        </authorList>
    </citation>
    <scope>NUCLEOTIDE SEQUENCE [LARGE SCALE GENOMIC DNA]</scope>
    <source>
        <strain evidence="2 3">RB68</strain>
    </source>
</reference>
<sequence length="87" mass="8850">MIGSAAAGGPAYLLAWERLPGGAWGARIAWIEVGDDAGDGRVTQVVTQVSAEDITRLDGQDYSGVPRHDATPPPAPPSSQQPGPAGS</sequence>
<dbReference type="Proteomes" id="UP000487268">
    <property type="component" value="Unassembled WGS sequence"/>
</dbReference>
<dbReference type="RefSeq" id="WP_153539940.1">
    <property type="nucleotide sequence ID" value="NZ_WEGH01000005.1"/>
</dbReference>
<keyword evidence="3" id="KW-1185">Reference proteome</keyword>